<dbReference type="PANTHER" id="PTHR33326:SF39">
    <property type="entry name" value="GENOME ASSEMBLY, CHROMOSOME: II"/>
    <property type="match status" value="1"/>
</dbReference>
<proteinExistence type="predicted"/>
<dbReference type="InterPro" id="IPR022059">
    <property type="entry name" value="DUF3615"/>
</dbReference>
<organism evidence="2">
    <name type="scientific">Aegilops tauschii</name>
    <name type="common">Tausch's goatgrass</name>
    <name type="synonym">Aegilops squarrosa</name>
    <dbReference type="NCBI Taxonomy" id="37682"/>
    <lineage>
        <taxon>Eukaryota</taxon>
        <taxon>Viridiplantae</taxon>
        <taxon>Streptophyta</taxon>
        <taxon>Embryophyta</taxon>
        <taxon>Tracheophyta</taxon>
        <taxon>Spermatophyta</taxon>
        <taxon>Magnoliopsida</taxon>
        <taxon>Liliopsida</taxon>
        <taxon>Poales</taxon>
        <taxon>Poaceae</taxon>
        <taxon>BOP clade</taxon>
        <taxon>Pooideae</taxon>
        <taxon>Triticodae</taxon>
        <taxon>Triticeae</taxon>
        <taxon>Triticinae</taxon>
        <taxon>Aegilops</taxon>
    </lineage>
</organism>
<dbReference type="PANTHER" id="PTHR33326">
    <property type="entry name" value="OS05G0543800 PROTEIN"/>
    <property type="match status" value="1"/>
</dbReference>
<reference evidence="2" key="1">
    <citation type="submission" date="2015-06" db="UniProtKB">
        <authorList>
            <consortium name="EnsemblPlants"/>
        </authorList>
    </citation>
    <scope>IDENTIFICATION</scope>
</reference>
<dbReference type="EnsemblPlants" id="EMT28722">
    <property type="protein sequence ID" value="EMT28722"/>
    <property type="gene ID" value="F775_24494"/>
</dbReference>
<sequence>MPDVATSFGEGPLVLVEVDVDGSYFTRTHLPCCAFRSCPSLQGIINRVCSTLGRPLPFCYRPPYPCGDDFVASLVNPPRLGVIANCLSSPCMFTLHLHNWGIVFYIRLDLAGLYHTYPHVAGGPFQTLEEAYSAIHADLQDRRDPRMFMCQPNDSQVDYVIRQCLHWPDGTRKRRLKSKPIDEIRDHKRQLVQALVDKYNDYLGDTAYVLKDVVQYTSVRSPDCQKITNHINFTARAKGTEDSDCSMDDLFFAEVTSMMGDDKLVHPNVAVYLRGEAGASPFGGPVIARQVVEEDLEAEERRVRLHYENLGLDKPGYFDELRAIMSGGSVMKEN</sequence>
<evidence type="ECO:0000313" key="2">
    <source>
        <dbReference type="EnsemblPlants" id="EMT28722"/>
    </source>
</evidence>
<evidence type="ECO:0000259" key="1">
    <source>
        <dbReference type="Pfam" id="PF12274"/>
    </source>
</evidence>
<feature type="domain" description="DUF3615" evidence="1">
    <location>
        <begin position="192"/>
        <end position="261"/>
    </location>
</feature>
<dbReference type="AlphaFoldDB" id="M8CMN5"/>
<protein>
    <recommendedName>
        <fullName evidence="1">DUF3615 domain-containing protein</fullName>
    </recommendedName>
</protein>
<accession>M8CMN5</accession>
<dbReference type="Pfam" id="PF12274">
    <property type="entry name" value="DUF3615"/>
    <property type="match status" value="1"/>
</dbReference>
<name>M8CMN5_AEGTA</name>